<keyword evidence="3" id="KW-1185">Reference proteome</keyword>
<feature type="signal peptide" evidence="1">
    <location>
        <begin position="1"/>
        <end position="20"/>
    </location>
</feature>
<evidence type="ECO:0000313" key="3">
    <source>
        <dbReference type="Proteomes" id="UP001207408"/>
    </source>
</evidence>
<protein>
    <submittedName>
        <fullName evidence="2">Uncharacterized protein</fullName>
    </submittedName>
</protein>
<sequence>MKNFLNLNIWVAAFAVLFFASCEDETTTDELQDVFESEYSELTAEDSKQDVEDAGIALVQNIDQLEDEEAIDVLMEMANLFGGSADAPAGTYNVPLKAASIIANDSKSSAEVFGLLKATTEQGLALSDSFAAQCATYAYDLTSGEFIKSENADAIVIQFPGKEGDLSNTAEITIGSFTVKEITSPREEFSMFTSIEVPTGLKATLKYEGSEIMAYTLTADYAADGTPTLLENVLEIGSFSFNQSLTHSINKSASFDYSFKNGSTILIAFGAEANGDWSSENIADNTYVNEYLDNETDVEEIINNSNAYIQFMNLKAVGEVDIKAIVDAEQAFEKAHEADEDEWGNYPDEINKLETETLVEAVKENARFVLVYTADNTMIASLEPYTVEDPYSYTRDGVTYTENDYYLDFRMIFKDGSPVSMETFVEDELTGFFDALNDFIITINGNYNTTIEPIDLSDEEPVL</sequence>
<evidence type="ECO:0000256" key="1">
    <source>
        <dbReference type="SAM" id="SignalP"/>
    </source>
</evidence>
<accession>A0AAE3SIS1</accession>
<keyword evidence="1" id="KW-0732">Signal</keyword>
<proteinExistence type="predicted"/>
<dbReference type="PROSITE" id="PS51257">
    <property type="entry name" value="PROKAR_LIPOPROTEIN"/>
    <property type="match status" value="1"/>
</dbReference>
<dbReference type="EMBL" id="JAPDPI010000006">
    <property type="protein sequence ID" value="MCW3804922.1"/>
    <property type="molecule type" value="Genomic_DNA"/>
</dbReference>
<dbReference type="AlphaFoldDB" id="A0AAE3SIS1"/>
<comment type="caution">
    <text evidence="2">The sequence shown here is derived from an EMBL/GenBank/DDBJ whole genome shotgun (WGS) entry which is preliminary data.</text>
</comment>
<dbReference type="Proteomes" id="UP001207408">
    <property type="component" value="Unassembled WGS sequence"/>
</dbReference>
<reference evidence="2" key="1">
    <citation type="submission" date="2022-10" db="EMBL/GenBank/DDBJ databases">
        <authorList>
            <person name="Yu W.X."/>
        </authorList>
    </citation>
    <scope>NUCLEOTIDE SEQUENCE</scope>
    <source>
        <strain evidence="2">D04</strain>
    </source>
</reference>
<evidence type="ECO:0000313" key="2">
    <source>
        <dbReference type="EMBL" id="MCW3804922.1"/>
    </source>
</evidence>
<gene>
    <name evidence="2" type="ORF">OM074_04740</name>
</gene>
<organism evidence="2 3">
    <name type="scientific">Plebeiibacterium marinum</name>
    <dbReference type="NCBI Taxonomy" id="2992111"/>
    <lineage>
        <taxon>Bacteria</taxon>
        <taxon>Pseudomonadati</taxon>
        <taxon>Bacteroidota</taxon>
        <taxon>Bacteroidia</taxon>
        <taxon>Marinilabiliales</taxon>
        <taxon>Marinilabiliaceae</taxon>
        <taxon>Plebeiibacterium</taxon>
    </lineage>
</organism>
<feature type="chain" id="PRO_5042255666" evidence="1">
    <location>
        <begin position="21"/>
        <end position="463"/>
    </location>
</feature>
<name>A0AAE3SIS1_9BACT</name>
<dbReference type="RefSeq" id="WP_301198144.1">
    <property type="nucleotide sequence ID" value="NZ_JAPDPI010000006.1"/>
</dbReference>